<reference evidence="1 2" key="1">
    <citation type="journal article" date="2020" name="IScience">
        <title>Genome Sequencing of the Endangered Kingdonia uniflora (Circaeasteraceae, Ranunculales) Reveals Potential Mechanisms of Evolutionary Specialization.</title>
        <authorList>
            <person name="Sun Y."/>
            <person name="Deng T."/>
            <person name="Zhang A."/>
            <person name="Moore M.J."/>
            <person name="Landis J.B."/>
            <person name="Lin N."/>
            <person name="Zhang H."/>
            <person name="Zhang X."/>
            <person name="Huang J."/>
            <person name="Zhang X."/>
            <person name="Sun H."/>
            <person name="Wang H."/>
        </authorList>
    </citation>
    <scope>NUCLEOTIDE SEQUENCE [LARGE SCALE GENOMIC DNA]</scope>
    <source>
        <strain evidence="1">TB1705</strain>
        <tissue evidence="1">Leaf</tissue>
    </source>
</reference>
<feature type="non-terminal residue" evidence="1">
    <location>
        <position position="78"/>
    </location>
</feature>
<evidence type="ECO:0000313" key="2">
    <source>
        <dbReference type="Proteomes" id="UP000541444"/>
    </source>
</evidence>
<dbReference type="AlphaFoldDB" id="A0A7J7MM17"/>
<organism evidence="1 2">
    <name type="scientific">Kingdonia uniflora</name>
    <dbReference type="NCBI Taxonomy" id="39325"/>
    <lineage>
        <taxon>Eukaryota</taxon>
        <taxon>Viridiplantae</taxon>
        <taxon>Streptophyta</taxon>
        <taxon>Embryophyta</taxon>
        <taxon>Tracheophyta</taxon>
        <taxon>Spermatophyta</taxon>
        <taxon>Magnoliopsida</taxon>
        <taxon>Ranunculales</taxon>
        <taxon>Circaeasteraceae</taxon>
        <taxon>Kingdonia</taxon>
    </lineage>
</organism>
<accession>A0A7J7MM17</accession>
<proteinExistence type="predicted"/>
<comment type="caution">
    <text evidence="1">The sequence shown here is derived from an EMBL/GenBank/DDBJ whole genome shotgun (WGS) entry which is preliminary data.</text>
</comment>
<name>A0A7J7MM17_9MAGN</name>
<gene>
    <name evidence="1" type="ORF">GIB67_039185</name>
</gene>
<keyword evidence="2" id="KW-1185">Reference proteome</keyword>
<dbReference type="Proteomes" id="UP000541444">
    <property type="component" value="Unassembled WGS sequence"/>
</dbReference>
<protein>
    <submittedName>
        <fullName evidence="1">Uncharacterized protein</fullName>
    </submittedName>
</protein>
<dbReference type="EMBL" id="JACGCM010001398">
    <property type="protein sequence ID" value="KAF6155854.1"/>
    <property type="molecule type" value="Genomic_DNA"/>
</dbReference>
<sequence length="78" mass="8908">MKDTLRFDGVGLKMNHYKETAEREGYRAIDVVGGEDGDVWKSSRSKSHDRVATLMREVHPIDDSDHHKVQLKKTNTAL</sequence>
<evidence type="ECO:0000313" key="1">
    <source>
        <dbReference type="EMBL" id="KAF6155854.1"/>
    </source>
</evidence>